<dbReference type="AlphaFoldDB" id="A0A6J8EZB4"/>
<feature type="compositionally biased region" description="Polar residues" evidence="1">
    <location>
        <begin position="43"/>
        <end position="61"/>
    </location>
</feature>
<dbReference type="OrthoDB" id="197925at2759"/>
<evidence type="ECO:0000256" key="1">
    <source>
        <dbReference type="SAM" id="MobiDB-lite"/>
    </source>
</evidence>
<evidence type="ECO:0000313" key="3">
    <source>
        <dbReference type="EMBL" id="CAC5425999.1"/>
    </source>
</evidence>
<accession>A0A6J8EZB4</accession>
<dbReference type="Pfam" id="PF14240">
    <property type="entry name" value="YHYH"/>
    <property type="match status" value="1"/>
</dbReference>
<proteinExistence type="predicted"/>
<dbReference type="EMBL" id="CACVKT020010330">
    <property type="protein sequence ID" value="CAC5425999.1"/>
    <property type="molecule type" value="Genomic_DNA"/>
</dbReference>
<feature type="region of interest" description="Disordered" evidence="1">
    <location>
        <begin position="544"/>
        <end position="568"/>
    </location>
</feature>
<reference evidence="3 4" key="1">
    <citation type="submission" date="2020-06" db="EMBL/GenBank/DDBJ databases">
        <authorList>
            <person name="Li R."/>
            <person name="Bekaert M."/>
        </authorList>
    </citation>
    <scope>NUCLEOTIDE SEQUENCE [LARGE SCALE GENOMIC DNA]</scope>
    <source>
        <strain evidence="4">wild</strain>
    </source>
</reference>
<protein>
    <recommendedName>
        <fullName evidence="2">YHYH domain-containing protein</fullName>
    </recommendedName>
</protein>
<feature type="compositionally biased region" description="Polar residues" evidence="1">
    <location>
        <begin position="68"/>
        <end position="77"/>
    </location>
</feature>
<name>A0A6J8EZB4_MYTCO</name>
<feature type="domain" description="YHYH" evidence="2">
    <location>
        <begin position="375"/>
        <end position="469"/>
    </location>
</feature>
<gene>
    <name evidence="3" type="ORF">MCOR_57757</name>
</gene>
<dbReference type="Proteomes" id="UP000507470">
    <property type="component" value="Unassembled WGS sequence"/>
</dbReference>
<evidence type="ECO:0000313" key="4">
    <source>
        <dbReference type="Proteomes" id="UP000507470"/>
    </source>
</evidence>
<dbReference type="InterPro" id="IPR025924">
    <property type="entry name" value="YHYH_dom"/>
</dbReference>
<sequence length="568" mass="63620">MNVIRQPPQYHVSHPPPAINVAHQPPQYHVSHPLPAINVAHQPPQNHVSQPLQSQYYTPSNKEGKAMQQHQPPLPNNSNTCMFTSDCNEQLHSLCSQYNNTQHIAIGGDINENIIDKSESKRYEAIKKTDDSHSWFIIVKTILAKYNLPSALYLLDSQIQKFNWRTIENKEVSKYWKHFIEGHCKLYPSLKYLNSQYIQGKTHVLVNLSASNSMQEAQRIPVKLRIATGSDILMADRTRHSKNKGLFATCPLCQTSDETLEHFLLLCPALSDQRNSILNNIRLLHKKLSNHFKHNGSEVDLIQVIIDSSTIGLLEPSCDNSILMEIEFQSRRPCFLLHTSRNILNGDALYIHIHWTAFISGTAGLTSQEVSQFQTPTVARTKACVPFGKIGLTTTGVAIYNPLAGGSVSAVEGESAEVFDSCDGHASPDGAYHYHKIPNSCLYNNTVDELIGVAFGGFPIYGPNVSDITDRWINSTDLDSCHGREVNGEYRYHVTEQFFLGCYHGTVYDDIVSVTYDFDLSSNDWNQWVYYLCECPEGTGTIDTNDDCDPPPPPGQQCPNSISNANSN</sequence>
<organism evidence="3 4">
    <name type="scientific">Mytilus coruscus</name>
    <name type="common">Sea mussel</name>
    <dbReference type="NCBI Taxonomy" id="42192"/>
    <lineage>
        <taxon>Eukaryota</taxon>
        <taxon>Metazoa</taxon>
        <taxon>Spiralia</taxon>
        <taxon>Lophotrochozoa</taxon>
        <taxon>Mollusca</taxon>
        <taxon>Bivalvia</taxon>
        <taxon>Autobranchia</taxon>
        <taxon>Pteriomorphia</taxon>
        <taxon>Mytilida</taxon>
        <taxon>Mytiloidea</taxon>
        <taxon>Mytilidae</taxon>
        <taxon>Mytilinae</taxon>
        <taxon>Mytilus</taxon>
    </lineage>
</organism>
<evidence type="ECO:0000259" key="2">
    <source>
        <dbReference type="Pfam" id="PF14240"/>
    </source>
</evidence>
<feature type="region of interest" description="Disordered" evidence="1">
    <location>
        <begin position="1"/>
        <end position="77"/>
    </location>
</feature>
<keyword evidence="4" id="KW-1185">Reference proteome</keyword>